<dbReference type="InterPro" id="IPR003593">
    <property type="entry name" value="AAA+_ATPase"/>
</dbReference>
<dbReference type="GO" id="GO:0016887">
    <property type="term" value="F:ATP hydrolysis activity"/>
    <property type="evidence" value="ECO:0007669"/>
    <property type="project" value="InterPro"/>
</dbReference>
<sequence>MCPDECLGVNGENGAGKTMLLRRLAGELHPWSGTLIRQAAGGFGHLPATAALRAALECRGLRGPRLVRDAGTRNAHRRPRLRTARASEAQFAGPLADYAALIDIYESPEGAAATQRLAAAAHRLRVGGFERGRVRVIGTNRAGKSTLLRVIAGRLNPAAGASRVGGLVGYLTQHPEPWSAQWLAAQGIFHAADREPSEELGQLLSLGLFRRAELLQRFEDISLGRRRWLDVPRMFARPAQLLLLDEQSNHLSPAPADEREKSLAESAATVVLIGHDRALQTRFAGQRIHWEHGRIIR</sequence>
<keyword evidence="2 4" id="KW-0067">ATP-binding</keyword>
<dbReference type="InterPro" id="IPR003439">
    <property type="entry name" value="ABC_transporter-like_ATP-bd"/>
</dbReference>
<dbReference type="SUPFAM" id="SSF52540">
    <property type="entry name" value="P-loop containing nucleoside triphosphate hydrolases"/>
    <property type="match status" value="2"/>
</dbReference>
<comment type="caution">
    <text evidence="4">The sequence shown here is derived from an EMBL/GenBank/DDBJ whole genome shotgun (WGS) entry which is preliminary data.</text>
</comment>
<proteinExistence type="predicted"/>
<feature type="domain" description="AAA+ ATPase" evidence="3">
    <location>
        <begin position="3"/>
        <end position="294"/>
    </location>
</feature>
<dbReference type="PANTHER" id="PTHR42855">
    <property type="entry name" value="ABC TRANSPORTER ATP-BINDING SUBUNIT"/>
    <property type="match status" value="1"/>
</dbReference>
<organism evidence="4 5">
    <name type="scientific">Paeniglutamicibacter gangotriensis</name>
    <dbReference type="NCBI Taxonomy" id="254787"/>
    <lineage>
        <taxon>Bacteria</taxon>
        <taxon>Bacillati</taxon>
        <taxon>Actinomycetota</taxon>
        <taxon>Actinomycetes</taxon>
        <taxon>Micrococcales</taxon>
        <taxon>Micrococcaceae</taxon>
        <taxon>Paeniglutamicibacter</taxon>
    </lineage>
</organism>
<evidence type="ECO:0000256" key="1">
    <source>
        <dbReference type="ARBA" id="ARBA00022741"/>
    </source>
</evidence>
<evidence type="ECO:0000259" key="3">
    <source>
        <dbReference type="SMART" id="SM00382"/>
    </source>
</evidence>
<evidence type="ECO:0000313" key="5">
    <source>
        <dbReference type="Proteomes" id="UP000323856"/>
    </source>
</evidence>
<protein>
    <submittedName>
        <fullName evidence="4">ATP-binding cassette domain-containing protein</fullName>
    </submittedName>
</protein>
<dbReference type="InterPro" id="IPR051309">
    <property type="entry name" value="ABCF_ATPase"/>
</dbReference>
<name>A0A5B0EJ08_9MICC</name>
<dbReference type="GO" id="GO:0005524">
    <property type="term" value="F:ATP binding"/>
    <property type="evidence" value="ECO:0007669"/>
    <property type="project" value="UniProtKB-KW"/>
</dbReference>
<gene>
    <name evidence="4" type="ORF">FQ154_05420</name>
</gene>
<dbReference type="Proteomes" id="UP000323856">
    <property type="component" value="Unassembled WGS sequence"/>
</dbReference>
<dbReference type="Pfam" id="PF00005">
    <property type="entry name" value="ABC_tran"/>
    <property type="match status" value="2"/>
</dbReference>
<dbReference type="PANTHER" id="PTHR42855:SF1">
    <property type="entry name" value="ABC TRANSPORTER DOMAIN-CONTAINING PROTEIN"/>
    <property type="match status" value="1"/>
</dbReference>
<dbReference type="OrthoDB" id="3239744at2"/>
<dbReference type="EMBL" id="VOBL01000004">
    <property type="protein sequence ID" value="KAA0978668.1"/>
    <property type="molecule type" value="Genomic_DNA"/>
</dbReference>
<evidence type="ECO:0000256" key="2">
    <source>
        <dbReference type="ARBA" id="ARBA00022840"/>
    </source>
</evidence>
<dbReference type="InterPro" id="IPR027417">
    <property type="entry name" value="P-loop_NTPase"/>
</dbReference>
<evidence type="ECO:0000313" key="4">
    <source>
        <dbReference type="EMBL" id="KAA0978668.1"/>
    </source>
</evidence>
<dbReference type="SMART" id="SM00382">
    <property type="entry name" value="AAA"/>
    <property type="match status" value="1"/>
</dbReference>
<dbReference type="AlphaFoldDB" id="A0A5B0EJ08"/>
<keyword evidence="1" id="KW-0547">Nucleotide-binding</keyword>
<reference evidence="4 5" key="1">
    <citation type="submission" date="2019-07" db="EMBL/GenBank/DDBJ databases">
        <title>Analysis of the biochemical properties, biological activity and biotechnological potential of siderophores and biosurfactants produced by Antarctic psychrotolerant bacteria.</title>
        <authorList>
            <person name="Styczynski M."/>
            <person name="Krucon T."/>
            <person name="Decewicz P."/>
            <person name="Dziewit L."/>
        </authorList>
    </citation>
    <scope>NUCLEOTIDE SEQUENCE [LARGE SCALE GENOMIC DNA]</scope>
    <source>
        <strain evidence="4 5">ANT_H27</strain>
    </source>
</reference>
<accession>A0A5B0EJ08</accession>
<dbReference type="Gene3D" id="3.40.50.300">
    <property type="entry name" value="P-loop containing nucleotide triphosphate hydrolases"/>
    <property type="match status" value="2"/>
</dbReference>